<dbReference type="SUPFAM" id="SSF52058">
    <property type="entry name" value="L domain-like"/>
    <property type="match status" value="1"/>
</dbReference>
<dbReference type="Proteomes" id="UP000251314">
    <property type="component" value="Unassembled WGS sequence"/>
</dbReference>
<gene>
    <name evidence="2" type="ORF">PC110_g20886</name>
</gene>
<feature type="transmembrane region" description="Helical" evidence="1">
    <location>
        <begin position="193"/>
        <end position="213"/>
    </location>
</feature>
<comment type="caution">
    <text evidence="2">The sequence shown here is derived from an EMBL/GenBank/DDBJ whole genome shotgun (WGS) entry which is preliminary data.</text>
</comment>
<keyword evidence="3" id="KW-1185">Reference proteome</keyword>
<reference evidence="2 3" key="1">
    <citation type="submission" date="2018-01" db="EMBL/GenBank/DDBJ databases">
        <title>Draft genome of the strawberry crown rot pathogen Phytophthora cactorum.</title>
        <authorList>
            <person name="Armitage A.D."/>
            <person name="Lysoe E."/>
            <person name="Nellist C.F."/>
            <person name="Harrison R.J."/>
            <person name="Brurberg M.B."/>
        </authorList>
    </citation>
    <scope>NUCLEOTIDE SEQUENCE [LARGE SCALE GENOMIC DNA]</scope>
    <source>
        <strain evidence="2 3">10300</strain>
    </source>
</reference>
<name>A0A329RDC0_9STRA</name>
<feature type="transmembrane region" description="Helical" evidence="1">
    <location>
        <begin position="12"/>
        <end position="33"/>
    </location>
</feature>
<keyword evidence="1" id="KW-0472">Membrane</keyword>
<dbReference type="InterPro" id="IPR032675">
    <property type="entry name" value="LRR_dom_sf"/>
</dbReference>
<dbReference type="Gene3D" id="3.80.10.10">
    <property type="entry name" value="Ribonuclease Inhibitor"/>
    <property type="match status" value="1"/>
</dbReference>
<dbReference type="VEuPathDB" id="FungiDB:PC110_g20886"/>
<evidence type="ECO:0000313" key="2">
    <source>
        <dbReference type="EMBL" id="RAW22677.1"/>
    </source>
</evidence>
<dbReference type="STRING" id="29920.A0A329RDC0"/>
<sequence>MSFLLPSVLLNRFYVVGLVLNCWSSATIHAMPFRQDEARKRFASLVCDCSLDLVSCMGVTVIVLQSYADQYDPETTDFGVNPWYNDEWATRALNESQMVAVVSWSDLFSRTVFSLGVMMTTTNLKELLYLRGLRGGNRVAAVCDNAIAMSKRVKVKAKATGEDIARNELPERSSLPSNIVTVKSVRQLTWRGLINGVHFLFFVWGLVVLYFHIQASVQISLPQCMLQVRPWAISRPSCFLLCLDCYRLGISGHLGEVDLNWREFDGSTVVMMLIRHCPALEVPDLFNDFHNLLSIKIYNSTIVEWRDSVAITKKNHPGLLSLMLVRVNMTDGVLPSGFLSSDTPLQLYDIEMCVTNLCELPDDLDVKWLLGSCVVVEHSQLRSVPASLLRLMPSYLSLMGNPISSLPPEIFEIEGMADLGIGDTNIRELPQNVTQLSSTLTTIYMSDTDVSYFWSWIEDLTERQPILAGGSLYCTDLEGIANGSADSFSTSPSSDYSVELMDPANAVAGGSIWLALDCSAPVSGITGPLYPLVDEDKHNAINYLVF</sequence>
<organism evidence="2 3">
    <name type="scientific">Phytophthora cactorum</name>
    <dbReference type="NCBI Taxonomy" id="29920"/>
    <lineage>
        <taxon>Eukaryota</taxon>
        <taxon>Sar</taxon>
        <taxon>Stramenopiles</taxon>
        <taxon>Oomycota</taxon>
        <taxon>Peronosporomycetes</taxon>
        <taxon>Peronosporales</taxon>
        <taxon>Peronosporaceae</taxon>
        <taxon>Phytophthora</taxon>
    </lineage>
</organism>
<evidence type="ECO:0000256" key="1">
    <source>
        <dbReference type="SAM" id="Phobius"/>
    </source>
</evidence>
<accession>A0A329RDC0</accession>
<dbReference type="AlphaFoldDB" id="A0A329RDC0"/>
<dbReference type="OrthoDB" id="122149at2759"/>
<proteinExistence type="predicted"/>
<keyword evidence="1" id="KW-0812">Transmembrane</keyword>
<evidence type="ECO:0000313" key="3">
    <source>
        <dbReference type="Proteomes" id="UP000251314"/>
    </source>
</evidence>
<protein>
    <submittedName>
        <fullName evidence="2">Uncharacterized protein</fullName>
    </submittedName>
</protein>
<keyword evidence="1" id="KW-1133">Transmembrane helix</keyword>
<dbReference type="EMBL" id="MJFZ01001240">
    <property type="protein sequence ID" value="RAW22677.1"/>
    <property type="molecule type" value="Genomic_DNA"/>
</dbReference>